<evidence type="ECO:0000259" key="3">
    <source>
        <dbReference type="Pfam" id="PF05532"/>
    </source>
</evidence>
<evidence type="ECO:0000313" key="4">
    <source>
        <dbReference type="EMBL" id="AEH62393.1"/>
    </source>
</evidence>
<dbReference type="SUPFAM" id="SSF69047">
    <property type="entry name" value="Hypothetical protein YjbJ"/>
    <property type="match status" value="1"/>
</dbReference>
<dbReference type="InterPro" id="IPR008462">
    <property type="entry name" value="CsbD"/>
</dbReference>
<dbReference type="KEGG" id="zmm:Zmob_0548"/>
<dbReference type="OrthoDB" id="7226109at2"/>
<feature type="coiled-coil region" evidence="2">
    <location>
        <begin position="53"/>
        <end position="87"/>
    </location>
</feature>
<accession>A0A0H3G120</accession>
<reference evidence="4 5" key="1">
    <citation type="journal article" date="2011" name="J. Bacteriol.">
        <title>Genome sequence of the ethanol-producing Zymomonas mobilis subsp. mobilis lectotype strain ATCC 10988.</title>
        <authorList>
            <person name="Pappas K.M."/>
            <person name="Kouvelis V.N."/>
            <person name="Saunders E."/>
            <person name="Brettin T.S."/>
            <person name="Bruce D."/>
            <person name="Detter C."/>
            <person name="Balakireva M."/>
            <person name="Han C.S."/>
            <person name="Savvakis G."/>
            <person name="Kyrpides N.C."/>
            <person name="Typas M.A."/>
        </authorList>
    </citation>
    <scope>NUCLEOTIDE SEQUENCE [LARGE SCALE GENOMIC DNA]</scope>
    <source>
        <strain evidence="5">ATCC 10988 / DSM 424 / CCUG 17860 / LMG 404 / NCIMB 8938 / NRRL B-806 / ZM1</strain>
    </source>
</reference>
<comment type="similarity">
    <text evidence="1">Belongs to the UPF0337 (CsbD) family.</text>
</comment>
<name>A0A0H3G120_ZYMMA</name>
<dbReference type="AlphaFoldDB" id="A0A0H3G120"/>
<organism evidence="4 5">
    <name type="scientific">Zymomonas mobilis subsp. mobilis (strain ATCC 10988 / DSM 424 / LMG 404 / NCIMB 8938 / NRRL B-806 / ZM1)</name>
    <dbReference type="NCBI Taxonomy" id="555217"/>
    <lineage>
        <taxon>Bacteria</taxon>
        <taxon>Pseudomonadati</taxon>
        <taxon>Pseudomonadota</taxon>
        <taxon>Alphaproteobacteria</taxon>
        <taxon>Sphingomonadales</taxon>
        <taxon>Zymomonadaceae</taxon>
        <taxon>Zymomonas</taxon>
    </lineage>
</organism>
<dbReference type="EMBL" id="CP002850">
    <property type="protein sequence ID" value="AEH62393.1"/>
    <property type="molecule type" value="Genomic_DNA"/>
</dbReference>
<sequence length="90" mass="9542">MSGTYNKIKGTAQKAVGAGKEELGKAIDDPELQSKGILEQAQGAASKAFGNAKEAISDGVDKAKDALEDLKESAQEKFEDIKESVEKKTK</sequence>
<dbReference type="HOGENOM" id="CLU_135567_3_2_5"/>
<protein>
    <submittedName>
        <fullName evidence="4">CsbD family protein</fullName>
    </submittedName>
</protein>
<dbReference type="Pfam" id="PF05532">
    <property type="entry name" value="CsbD"/>
    <property type="match status" value="1"/>
</dbReference>
<dbReference type="eggNOG" id="COG3237">
    <property type="taxonomic scope" value="Bacteria"/>
</dbReference>
<dbReference type="InterPro" id="IPR036629">
    <property type="entry name" value="YjbJ_sf"/>
</dbReference>
<gene>
    <name evidence="4" type="ordered locus">Zmob_0548</name>
</gene>
<keyword evidence="2" id="KW-0175">Coiled coil</keyword>
<evidence type="ECO:0000313" key="5">
    <source>
        <dbReference type="Proteomes" id="UP000001494"/>
    </source>
</evidence>
<evidence type="ECO:0000256" key="1">
    <source>
        <dbReference type="ARBA" id="ARBA00009129"/>
    </source>
</evidence>
<proteinExistence type="inferred from homology"/>
<dbReference type="RefSeq" id="WP_014500579.1">
    <property type="nucleotide sequence ID" value="NC_017262.1"/>
</dbReference>
<dbReference type="Gene3D" id="1.20.120.20">
    <property type="entry name" value="Apolipoprotein"/>
    <property type="match status" value="1"/>
</dbReference>
<feature type="domain" description="CsbD-like" evidence="3">
    <location>
        <begin position="6"/>
        <end position="58"/>
    </location>
</feature>
<dbReference type="Proteomes" id="UP000001494">
    <property type="component" value="Chromosome"/>
</dbReference>
<evidence type="ECO:0000256" key="2">
    <source>
        <dbReference type="SAM" id="Coils"/>
    </source>
</evidence>